<gene>
    <name evidence="1" type="ORF">QO014_002368</name>
</gene>
<evidence type="ECO:0000313" key="2">
    <source>
        <dbReference type="Proteomes" id="UP001241603"/>
    </source>
</evidence>
<comment type="caution">
    <text evidence="1">The sequence shown here is derived from an EMBL/GenBank/DDBJ whole genome shotgun (WGS) entry which is preliminary data.</text>
</comment>
<proteinExistence type="predicted"/>
<dbReference type="RefSeq" id="WP_266348900.1">
    <property type="nucleotide sequence ID" value="NZ_JAPKNG010000003.1"/>
</dbReference>
<reference evidence="1 2" key="1">
    <citation type="submission" date="2023-07" db="EMBL/GenBank/DDBJ databases">
        <title>Genomic Encyclopedia of Type Strains, Phase IV (KMG-IV): sequencing the most valuable type-strain genomes for metagenomic binning, comparative biology and taxonomic classification.</title>
        <authorList>
            <person name="Goeker M."/>
        </authorList>
    </citation>
    <scope>NUCLEOTIDE SEQUENCE [LARGE SCALE GENOMIC DNA]</scope>
    <source>
        <strain evidence="1 2">B6-8</strain>
    </source>
</reference>
<accession>A0ABU0H6N8</accession>
<dbReference type="EMBL" id="JAUSVO010000003">
    <property type="protein sequence ID" value="MDQ0437976.1"/>
    <property type="molecule type" value="Genomic_DNA"/>
</dbReference>
<dbReference type="Proteomes" id="UP001241603">
    <property type="component" value="Unassembled WGS sequence"/>
</dbReference>
<keyword evidence="2" id="KW-1185">Reference proteome</keyword>
<name>A0ABU0H6N8_9HYPH</name>
<organism evidence="1 2">
    <name type="scientific">Kaistia dalseonensis</name>
    <dbReference type="NCBI Taxonomy" id="410840"/>
    <lineage>
        <taxon>Bacteria</taxon>
        <taxon>Pseudomonadati</taxon>
        <taxon>Pseudomonadota</taxon>
        <taxon>Alphaproteobacteria</taxon>
        <taxon>Hyphomicrobiales</taxon>
        <taxon>Kaistiaceae</taxon>
        <taxon>Kaistia</taxon>
    </lineage>
</organism>
<evidence type="ECO:0000313" key="1">
    <source>
        <dbReference type="EMBL" id="MDQ0437976.1"/>
    </source>
</evidence>
<sequence>MTSMTCIACSRRRKAIKAAASKAGATLNQAVTRVIAFKKRVDVRPPKRTP</sequence>
<protein>
    <submittedName>
        <fullName evidence="1">Uncharacterized protein</fullName>
    </submittedName>
</protein>